<sequence>MKKELFYVILILFVIFAGYKFVKSIEGIETADLEYNTVYSEKYDEDLFNDKLLGKSKKEIIGKLGKPLRTENIESYSKFLYRDKKDSIYIDCSGGVDLSSYNITDKSYSFLTFEFDSKNNVKEVYEVRYAEKFDSDSLIGISKDDVIKKFGNPIQIAQINFDETIVSFSNIKDGAYTGKKPKIHIRSIVFAPNDIATKIIKTDGNPYNQSENLCKIINN</sequence>
<keyword evidence="1" id="KW-1133">Transmembrane helix</keyword>
<accession>A0A1G7NYS9</accession>
<gene>
    <name evidence="2" type="ORF">SAMN05421825_2139</name>
</gene>
<keyword evidence="3" id="KW-1185">Reference proteome</keyword>
<evidence type="ECO:0000256" key="1">
    <source>
        <dbReference type="SAM" id="Phobius"/>
    </source>
</evidence>
<feature type="transmembrane region" description="Helical" evidence="1">
    <location>
        <begin position="5"/>
        <end position="22"/>
    </location>
</feature>
<organism evidence="2 3">
    <name type="scientific">Epilithonimonas hungarica</name>
    <dbReference type="NCBI Taxonomy" id="454006"/>
    <lineage>
        <taxon>Bacteria</taxon>
        <taxon>Pseudomonadati</taxon>
        <taxon>Bacteroidota</taxon>
        <taxon>Flavobacteriia</taxon>
        <taxon>Flavobacteriales</taxon>
        <taxon>Weeksellaceae</taxon>
        <taxon>Chryseobacterium group</taxon>
        <taxon>Epilithonimonas</taxon>
    </lineage>
</organism>
<keyword evidence="1" id="KW-0812">Transmembrane</keyword>
<dbReference type="OrthoDB" id="9965372at2"/>
<proteinExistence type="predicted"/>
<dbReference type="STRING" id="454006.SAMN05421825_2139"/>
<evidence type="ECO:0000313" key="3">
    <source>
        <dbReference type="Proteomes" id="UP000199203"/>
    </source>
</evidence>
<keyword evidence="1" id="KW-0472">Membrane</keyword>
<evidence type="ECO:0000313" key="2">
    <source>
        <dbReference type="EMBL" id="SDF79202.1"/>
    </source>
</evidence>
<dbReference type="RefSeq" id="WP_089873423.1">
    <property type="nucleotide sequence ID" value="NZ_FNBH01000002.1"/>
</dbReference>
<name>A0A1G7NYS9_9FLAO</name>
<dbReference type="Proteomes" id="UP000199203">
    <property type="component" value="Unassembled WGS sequence"/>
</dbReference>
<reference evidence="3" key="1">
    <citation type="submission" date="2016-10" db="EMBL/GenBank/DDBJ databases">
        <authorList>
            <person name="Varghese N."/>
            <person name="Submissions S."/>
        </authorList>
    </citation>
    <scope>NUCLEOTIDE SEQUENCE [LARGE SCALE GENOMIC DNA]</scope>
    <source>
        <strain evidence="3">DSM 19684</strain>
    </source>
</reference>
<dbReference type="AlphaFoldDB" id="A0A1G7NYS9"/>
<protein>
    <submittedName>
        <fullName evidence="2">Uncharacterized protein</fullName>
    </submittedName>
</protein>
<dbReference type="EMBL" id="FNBH01000002">
    <property type="protein sequence ID" value="SDF79202.1"/>
    <property type="molecule type" value="Genomic_DNA"/>
</dbReference>